<dbReference type="SUPFAM" id="SSF51695">
    <property type="entry name" value="PLC-like phosphodiesterases"/>
    <property type="match status" value="2"/>
</dbReference>
<dbReference type="GO" id="GO:0006629">
    <property type="term" value="P:lipid metabolic process"/>
    <property type="evidence" value="ECO:0007669"/>
    <property type="project" value="InterPro"/>
</dbReference>
<evidence type="ECO:0000256" key="2">
    <source>
        <dbReference type="ARBA" id="ARBA00022729"/>
    </source>
</evidence>
<feature type="chain" id="PRO_5035326023" description="glycerophosphodiester phosphodiesterase" evidence="8">
    <location>
        <begin position="21"/>
        <end position="752"/>
    </location>
</feature>
<gene>
    <name evidence="10" type="primary">LOC123406128</name>
</gene>
<evidence type="ECO:0000256" key="3">
    <source>
        <dbReference type="ARBA" id="ARBA00022798"/>
    </source>
</evidence>
<evidence type="ECO:0000313" key="11">
    <source>
        <dbReference type="Proteomes" id="UP000011116"/>
    </source>
</evidence>
<dbReference type="EnsemblPlants" id="HORVU.MOREX.r3.6HG0575670.1">
    <property type="protein sequence ID" value="HORVU.MOREX.r3.6HG0575670.1"/>
    <property type="gene ID" value="HORVU.MOREX.r3.6HG0575670"/>
</dbReference>
<dbReference type="Pfam" id="PF03009">
    <property type="entry name" value="GDPD"/>
    <property type="match status" value="2"/>
</dbReference>
<dbReference type="RefSeq" id="XP_044955544.1">
    <property type="nucleotide sequence ID" value="XM_045099609.1"/>
</dbReference>
<dbReference type="InterPro" id="IPR017946">
    <property type="entry name" value="PLC-like_Pdiesterase_TIM-brl"/>
</dbReference>
<keyword evidence="2 8" id="KW-0732">Signal</keyword>
<dbReference type="GeneID" id="123406128"/>
<feature type="signal peptide" evidence="8">
    <location>
        <begin position="1"/>
        <end position="20"/>
    </location>
</feature>
<evidence type="ECO:0000256" key="6">
    <source>
        <dbReference type="ARBA" id="ARBA00047512"/>
    </source>
</evidence>
<name>A0A8I6YIS8_HORVV</name>
<dbReference type="PROSITE" id="PS51704">
    <property type="entry name" value="GP_PDE"/>
    <property type="match status" value="2"/>
</dbReference>
<dbReference type="EC" id="3.1.4.46" evidence="1"/>
<organism evidence="10 11">
    <name type="scientific">Hordeum vulgare subsp. vulgare</name>
    <name type="common">Domesticated barley</name>
    <dbReference type="NCBI Taxonomy" id="112509"/>
    <lineage>
        <taxon>Eukaryota</taxon>
        <taxon>Viridiplantae</taxon>
        <taxon>Streptophyta</taxon>
        <taxon>Embryophyta</taxon>
        <taxon>Tracheophyta</taxon>
        <taxon>Spermatophyta</taxon>
        <taxon>Magnoliopsida</taxon>
        <taxon>Liliopsida</taxon>
        <taxon>Poales</taxon>
        <taxon>Poaceae</taxon>
        <taxon>BOP clade</taxon>
        <taxon>Pooideae</taxon>
        <taxon>Triticodae</taxon>
        <taxon>Triticeae</taxon>
        <taxon>Hordeinae</taxon>
        <taxon>Hordeum</taxon>
    </lineage>
</organism>
<dbReference type="InterPro" id="IPR030395">
    <property type="entry name" value="GP_PDE_dom"/>
</dbReference>
<dbReference type="KEGG" id="hvg:123406128"/>
<dbReference type="SMR" id="A0A8I6YIS8"/>
<dbReference type="CDD" id="cd08604">
    <property type="entry name" value="GDPD_SHV3_repeat_2"/>
    <property type="match status" value="1"/>
</dbReference>
<feature type="region of interest" description="Disordered" evidence="7">
    <location>
        <begin position="705"/>
        <end position="730"/>
    </location>
</feature>
<dbReference type="FunFam" id="3.20.20.190:FF:000011">
    <property type="entry name" value="Glycerophosphodiester phosphodiesterase GDPDL3"/>
    <property type="match status" value="1"/>
</dbReference>
<evidence type="ECO:0000256" key="1">
    <source>
        <dbReference type="ARBA" id="ARBA00012247"/>
    </source>
</evidence>
<dbReference type="AlphaFoldDB" id="A0A8I6YIS8"/>
<reference evidence="11" key="1">
    <citation type="journal article" date="2012" name="Nature">
        <title>A physical, genetic and functional sequence assembly of the barley genome.</title>
        <authorList>
            <consortium name="The International Barley Genome Sequencing Consortium"/>
            <person name="Mayer K.F."/>
            <person name="Waugh R."/>
            <person name="Brown J.W."/>
            <person name="Schulman A."/>
            <person name="Langridge P."/>
            <person name="Platzer M."/>
            <person name="Fincher G.B."/>
            <person name="Muehlbauer G.J."/>
            <person name="Sato K."/>
            <person name="Close T.J."/>
            <person name="Wise R.P."/>
            <person name="Stein N."/>
        </authorList>
    </citation>
    <scope>NUCLEOTIDE SEQUENCE [LARGE SCALE GENOMIC DNA]</scope>
    <source>
        <strain evidence="11">cv. Morex</strain>
    </source>
</reference>
<keyword evidence="3" id="KW-0319">Glycerol metabolism</keyword>
<dbReference type="PANTHER" id="PTHR43620">
    <property type="entry name" value="GLYCEROPHOSPHORYL DIESTER PHOSPHODIESTERASE"/>
    <property type="match status" value="1"/>
</dbReference>
<keyword evidence="11" id="KW-1185">Reference proteome</keyword>
<evidence type="ECO:0000256" key="4">
    <source>
        <dbReference type="ARBA" id="ARBA00022801"/>
    </source>
</evidence>
<feature type="domain" description="GP-PDE" evidence="9">
    <location>
        <begin position="38"/>
        <end position="336"/>
    </location>
</feature>
<evidence type="ECO:0000256" key="5">
    <source>
        <dbReference type="ARBA" id="ARBA00023180"/>
    </source>
</evidence>
<dbReference type="Proteomes" id="UP000011116">
    <property type="component" value="Chromosome 6H"/>
</dbReference>
<dbReference type="RefSeq" id="XP_044955543.1">
    <property type="nucleotide sequence ID" value="XM_045099608.1"/>
</dbReference>
<reference evidence="10" key="2">
    <citation type="submission" date="2020-10" db="EMBL/GenBank/DDBJ databases">
        <authorList>
            <person name="Scholz U."/>
            <person name="Mascher M."/>
            <person name="Fiebig A."/>
        </authorList>
    </citation>
    <scope>NUCLEOTIDE SEQUENCE [LARGE SCALE GENOMIC DNA]</scope>
    <source>
        <strain evidence="10">cv. Morex</strain>
    </source>
</reference>
<evidence type="ECO:0000259" key="9">
    <source>
        <dbReference type="PROSITE" id="PS51704"/>
    </source>
</evidence>
<keyword evidence="4" id="KW-0378">Hydrolase</keyword>
<dbReference type="GO" id="GO:0006071">
    <property type="term" value="P:glycerol metabolic process"/>
    <property type="evidence" value="ECO:0007669"/>
    <property type="project" value="UniProtKB-KW"/>
</dbReference>
<evidence type="ECO:0000256" key="7">
    <source>
        <dbReference type="SAM" id="MobiDB-lite"/>
    </source>
</evidence>
<dbReference type="Gramene" id="HORVU.MOREX.r3.6HG0575670.1">
    <property type="protein sequence ID" value="HORVU.MOREX.r3.6HG0575670.1"/>
    <property type="gene ID" value="HORVU.MOREX.r3.6HG0575670"/>
</dbReference>
<dbReference type="Gene3D" id="3.20.20.190">
    <property type="entry name" value="Phosphatidylinositol (PI) phosphodiesterase"/>
    <property type="match status" value="2"/>
</dbReference>
<feature type="domain" description="GP-PDE" evidence="9">
    <location>
        <begin position="356"/>
        <end position="654"/>
    </location>
</feature>
<dbReference type="Gramene" id="HORVU.MOREX.r2.6HG0477350.1">
    <property type="protein sequence ID" value="HORVU.MOREX.r2.6HG0477350.1"/>
    <property type="gene ID" value="HORVU.MOREX.r2.6HG0477350"/>
</dbReference>
<dbReference type="PANTHER" id="PTHR43620:SF44">
    <property type="entry name" value="GLYCEROPHOSPHODIESTER PHOSPHODIESTERASE GDPDL6-RELATED"/>
    <property type="match status" value="1"/>
</dbReference>
<keyword evidence="5" id="KW-0325">Glycoprotein</keyword>
<accession>A0A8I6YIS8</accession>
<evidence type="ECO:0000256" key="8">
    <source>
        <dbReference type="SAM" id="SignalP"/>
    </source>
</evidence>
<evidence type="ECO:0000313" key="10">
    <source>
        <dbReference type="EnsemblPlants" id="HORVU.MOREX.r3.6HG0575670.1"/>
    </source>
</evidence>
<protein>
    <recommendedName>
        <fullName evidence="1">glycerophosphodiester phosphodiesterase</fullName>
        <ecNumber evidence="1">3.1.4.46</ecNumber>
    </recommendedName>
</protein>
<comment type="catalytic activity">
    <reaction evidence="6">
        <text>a sn-glycero-3-phosphodiester + H2O = an alcohol + sn-glycerol 3-phosphate + H(+)</text>
        <dbReference type="Rhea" id="RHEA:12969"/>
        <dbReference type="ChEBI" id="CHEBI:15377"/>
        <dbReference type="ChEBI" id="CHEBI:15378"/>
        <dbReference type="ChEBI" id="CHEBI:30879"/>
        <dbReference type="ChEBI" id="CHEBI:57597"/>
        <dbReference type="ChEBI" id="CHEBI:83408"/>
        <dbReference type="EC" id="3.1.4.46"/>
    </reaction>
</comment>
<reference evidence="10" key="3">
    <citation type="submission" date="2022-01" db="UniProtKB">
        <authorList>
            <consortium name="EnsemblPlants"/>
        </authorList>
    </citation>
    <scope>IDENTIFICATION</scope>
    <source>
        <strain evidence="10">subsp. vulgare</strain>
    </source>
</reference>
<sequence>MGGRYPHMLLILILLHGANAAIDEAPVEKWLTLDGRPPLVTARGGFSGLFPEASKFAYEFAMTASLPGVCLQCDLQLSSDSVGFCRSGLTLDKSTLIAEVYPKKDKTYRVGTDDVHGWFAVDFTSDELINNVTVIQTIFSRPSTFDAMMGMYTLDDVAGLRPEQIWINVEFHGFYKDHNLDIEDYLLKLPKDYPIAYISSPDIAFLKSVGGKLKGRAKLILRCLQDNVTEPSIRKSYGDILKDLKSVKDFASGILVARSHIWPVNNNLYLLPSTSLVKDAHALGLEVHVGGFSNDILTSYNYSYDPAQEYLQFIDNHDFNVDGVMTDFPPTASGVVACLAHNERNDLASTANAERPLIITHNGASGVYAGCTDLAYQQAVKDGADIIDCSVRMSKDGVAFCMGSADLIASTTAATTFMTKVVTVSEIQNKSGIFSFDLSWSEIQTLKPELGGPFAQAGLKRNPAAKNAGKFFTLPEFLDFAKTSNVSGILIEIEDAPFLATRGLGLVDAVSGALVNASYDKESKQQVFIESDDSAVLSAFKKFPTFKRVLTVSTIISDASKPAVDDIKKFADVVMVTRGALVKVNGFFLTGFTNLVENLHAANLTVHVGVLRNEFTNFGFDYFADPMIEIATYSAALVVDGLVTEFPHTATTYFRSPCSDPTKNLTYTIMAASPGALVSMVSPGALPPAFPPAPVLEPADVLDPPLPPVSLSSPPEAAPKVADSSSSPPSSSAGNCFLVAAGIAALLYSSFH</sequence>
<dbReference type="GO" id="GO:0008889">
    <property type="term" value="F:glycerophosphodiester phosphodiesterase activity"/>
    <property type="evidence" value="ECO:0000318"/>
    <property type="project" value="GO_Central"/>
</dbReference>
<proteinExistence type="predicted"/>
<dbReference type="OrthoDB" id="1058301at2759"/>